<dbReference type="PANTHER" id="PTHR45663">
    <property type="entry name" value="GEO12009P1"/>
    <property type="match status" value="1"/>
</dbReference>
<feature type="domain" description="Thioredoxin" evidence="8">
    <location>
        <begin position="29"/>
        <end position="150"/>
    </location>
</feature>
<dbReference type="GO" id="GO:0005737">
    <property type="term" value="C:cytoplasm"/>
    <property type="evidence" value="ECO:0007669"/>
    <property type="project" value="TreeGrafter"/>
</dbReference>
<evidence type="ECO:0000313" key="10">
    <source>
        <dbReference type="Proteomes" id="UP000664277"/>
    </source>
</evidence>
<proteinExistence type="inferred from homology"/>
<evidence type="ECO:0000256" key="1">
    <source>
        <dbReference type="ARBA" id="ARBA00008987"/>
    </source>
</evidence>
<keyword evidence="5" id="KW-0676">Redox-active center</keyword>
<keyword evidence="4" id="KW-1015">Disulfide bond</keyword>
<dbReference type="Pfam" id="PF00085">
    <property type="entry name" value="Thioredoxin"/>
    <property type="match status" value="1"/>
</dbReference>
<evidence type="ECO:0000256" key="5">
    <source>
        <dbReference type="ARBA" id="ARBA00023284"/>
    </source>
</evidence>
<protein>
    <recommendedName>
        <fullName evidence="6">Thioredoxin</fullName>
    </recommendedName>
</protein>
<comment type="similarity">
    <text evidence="1">Belongs to the thioredoxin family.</text>
</comment>
<dbReference type="InterPro" id="IPR036249">
    <property type="entry name" value="Thioredoxin-like_sf"/>
</dbReference>
<accession>A0A8J7TN16</accession>
<dbReference type="Gene3D" id="3.40.30.10">
    <property type="entry name" value="Glutaredoxin"/>
    <property type="match status" value="1"/>
</dbReference>
<evidence type="ECO:0000259" key="8">
    <source>
        <dbReference type="PROSITE" id="PS51352"/>
    </source>
</evidence>
<dbReference type="InterPro" id="IPR013766">
    <property type="entry name" value="Thioredoxin_domain"/>
</dbReference>
<dbReference type="PROSITE" id="PS51257">
    <property type="entry name" value="PROKAR_LIPOPROTEIN"/>
    <property type="match status" value="1"/>
</dbReference>
<dbReference type="PROSITE" id="PS51352">
    <property type="entry name" value="THIOREDOXIN_2"/>
    <property type="match status" value="1"/>
</dbReference>
<evidence type="ECO:0000256" key="4">
    <source>
        <dbReference type="ARBA" id="ARBA00023157"/>
    </source>
</evidence>
<keyword evidence="7" id="KW-0732">Signal</keyword>
<evidence type="ECO:0000256" key="3">
    <source>
        <dbReference type="ARBA" id="ARBA00022982"/>
    </source>
</evidence>
<evidence type="ECO:0000256" key="6">
    <source>
        <dbReference type="NCBIfam" id="TIGR01068"/>
    </source>
</evidence>
<reference evidence="9" key="1">
    <citation type="submission" date="2021-02" db="EMBL/GenBank/DDBJ databases">
        <title>Genome-Resolved Metagenomics of a Microbial Community Performing Photosynthetic Biological Nutrient Removal.</title>
        <authorList>
            <person name="Mcdaniel E.A."/>
        </authorList>
    </citation>
    <scope>NUCLEOTIDE SEQUENCE</scope>
    <source>
        <strain evidence="9">UWPOB_OBS1</strain>
    </source>
</reference>
<comment type="caution">
    <text evidence="9">The sequence shown here is derived from an EMBL/GenBank/DDBJ whole genome shotgun (WGS) entry which is preliminary data.</text>
</comment>
<dbReference type="FunFam" id="3.40.30.10:FF:000001">
    <property type="entry name" value="Thioredoxin"/>
    <property type="match status" value="1"/>
</dbReference>
<dbReference type="PRINTS" id="PR00421">
    <property type="entry name" value="THIOREDOXIN"/>
</dbReference>
<evidence type="ECO:0000256" key="7">
    <source>
        <dbReference type="SAM" id="SignalP"/>
    </source>
</evidence>
<sequence>MMQVFSKAGLTAALTIATAILSLSACSHSPEKQAASSAEANIEAISIEKTNDETFKKDVLMSKEPVVVDFYADWCQPCKMMEPVVESLAGEYKGKVKFYKLNIDESPITTGLCGIGPIPTLAVFKNGELVGGNVGMAPRSHLKMVLEKFL</sequence>
<keyword evidence="2" id="KW-0813">Transport</keyword>
<dbReference type="CDD" id="cd02947">
    <property type="entry name" value="TRX_family"/>
    <property type="match status" value="1"/>
</dbReference>
<dbReference type="InterPro" id="IPR005746">
    <property type="entry name" value="Thioredoxin"/>
</dbReference>
<dbReference type="AlphaFoldDB" id="A0A8J7TN16"/>
<name>A0A8J7TN16_9BACT</name>
<dbReference type="GO" id="GO:0015035">
    <property type="term" value="F:protein-disulfide reductase activity"/>
    <property type="evidence" value="ECO:0007669"/>
    <property type="project" value="UniProtKB-UniRule"/>
</dbReference>
<dbReference type="Proteomes" id="UP000664277">
    <property type="component" value="Unassembled WGS sequence"/>
</dbReference>
<keyword evidence="3" id="KW-0249">Electron transport</keyword>
<dbReference type="SUPFAM" id="SSF52833">
    <property type="entry name" value="Thioredoxin-like"/>
    <property type="match status" value="1"/>
</dbReference>
<feature type="chain" id="PRO_5035161387" description="Thioredoxin" evidence="7">
    <location>
        <begin position="26"/>
        <end position="150"/>
    </location>
</feature>
<dbReference type="EMBL" id="JAFLCK010000022">
    <property type="protein sequence ID" value="MBN8661596.1"/>
    <property type="molecule type" value="Genomic_DNA"/>
</dbReference>
<evidence type="ECO:0000313" key="9">
    <source>
        <dbReference type="EMBL" id="MBN8661596.1"/>
    </source>
</evidence>
<gene>
    <name evidence="9" type="primary">trxA</name>
    <name evidence="9" type="ORF">J0M35_14620</name>
</gene>
<evidence type="ECO:0000256" key="2">
    <source>
        <dbReference type="ARBA" id="ARBA00022448"/>
    </source>
</evidence>
<organism evidence="9 10">
    <name type="scientific">Candidatus Obscuribacter phosphatis</name>
    <dbReference type="NCBI Taxonomy" id="1906157"/>
    <lineage>
        <taxon>Bacteria</taxon>
        <taxon>Bacillati</taxon>
        <taxon>Candidatus Melainabacteria</taxon>
        <taxon>Candidatus Obscuribacterales</taxon>
        <taxon>Candidatus Obscuribacteraceae</taxon>
        <taxon>Candidatus Obscuribacter</taxon>
    </lineage>
</organism>
<feature type="signal peptide" evidence="7">
    <location>
        <begin position="1"/>
        <end position="25"/>
    </location>
</feature>
<dbReference type="NCBIfam" id="TIGR01068">
    <property type="entry name" value="thioredoxin"/>
    <property type="match status" value="1"/>
</dbReference>
<dbReference type="PANTHER" id="PTHR45663:SF11">
    <property type="entry name" value="GEO12009P1"/>
    <property type="match status" value="1"/>
</dbReference>